<keyword evidence="3" id="KW-1185">Reference proteome</keyword>
<sequence length="174" mass="19753">MIIRWLLASLLLVIAQGVSAEPSTYVCAVEQSVGLHFDSQTTTWVPTTFKPGHEYVLRRLSEDDLKNNKYRSFLNRDPKPNWAFFDGEMPIATCVENAINVTVCRHVTADASFDKDSRRFEIVYHGGYVDQGYWQQLKREDPKQYESLLSSGDGADALHPDDLVINIGKCNPDR</sequence>
<accession>A0A1H1PCU6</accession>
<evidence type="ECO:0000256" key="1">
    <source>
        <dbReference type="SAM" id="SignalP"/>
    </source>
</evidence>
<dbReference type="EMBL" id="LT629777">
    <property type="protein sequence ID" value="SDS08944.1"/>
    <property type="molecule type" value="Genomic_DNA"/>
</dbReference>
<feature type="signal peptide" evidence="1">
    <location>
        <begin position="1"/>
        <end position="20"/>
    </location>
</feature>
<reference evidence="3" key="1">
    <citation type="submission" date="2016-10" db="EMBL/GenBank/DDBJ databases">
        <authorList>
            <person name="Varghese N."/>
            <person name="Submissions S."/>
        </authorList>
    </citation>
    <scope>NUCLEOTIDE SEQUENCE [LARGE SCALE GENOMIC DNA]</scope>
    <source>
        <strain evidence="3">ATCC 23835</strain>
    </source>
</reference>
<protein>
    <submittedName>
        <fullName evidence="2">Uncharacterized protein</fullName>
    </submittedName>
</protein>
<dbReference type="AlphaFoldDB" id="A0A1H1PCU6"/>
<name>A0A1H1PCU6_9PSED</name>
<keyword evidence="1" id="KW-0732">Signal</keyword>
<dbReference type="GeneID" id="300205529"/>
<feature type="chain" id="PRO_5009256386" evidence="1">
    <location>
        <begin position="21"/>
        <end position="174"/>
    </location>
</feature>
<evidence type="ECO:0000313" key="2">
    <source>
        <dbReference type="EMBL" id="SDS08944.1"/>
    </source>
</evidence>
<proteinExistence type="predicted"/>
<gene>
    <name evidence="2" type="ORF">SAMN05216598_0478</name>
</gene>
<dbReference type="RefSeq" id="WP_090202120.1">
    <property type="nucleotide sequence ID" value="NZ_LT629777.1"/>
</dbReference>
<dbReference type="Proteomes" id="UP000199524">
    <property type="component" value="Chromosome I"/>
</dbReference>
<organism evidence="2 3">
    <name type="scientific">Pseudomonas asplenii</name>
    <dbReference type="NCBI Taxonomy" id="53407"/>
    <lineage>
        <taxon>Bacteria</taxon>
        <taxon>Pseudomonadati</taxon>
        <taxon>Pseudomonadota</taxon>
        <taxon>Gammaproteobacteria</taxon>
        <taxon>Pseudomonadales</taxon>
        <taxon>Pseudomonadaceae</taxon>
        <taxon>Pseudomonas</taxon>
    </lineage>
</organism>
<evidence type="ECO:0000313" key="3">
    <source>
        <dbReference type="Proteomes" id="UP000199524"/>
    </source>
</evidence>